<dbReference type="EMBL" id="SGXG01000001">
    <property type="protein sequence ID" value="RZS96105.1"/>
    <property type="molecule type" value="Genomic_DNA"/>
</dbReference>
<gene>
    <name evidence="1" type="ORF">BC751_1662</name>
</gene>
<proteinExistence type="predicted"/>
<evidence type="ECO:0000313" key="1">
    <source>
        <dbReference type="EMBL" id="RZS96105.1"/>
    </source>
</evidence>
<reference evidence="1 2" key="1">
    <citation type="submission" date="2019-02" db="EMBL/GenBank/DDBJ databases">
        <title>Genomic Encyclopedia of Archaeal and Bacterial Type Strains, Phase II (KMG-II): from individual species to whole genera.</title>
        <authorList>
            <person name="Goeker M."/>
        </authorList>
    </citation>
    <scope>NUCLEOTIDE SEQUENCE [LARGE SCALE GENOMIC DNA]</scope>
    <source>
        <strain evidence="1 2">DSM 21411</strain>
    </source>
</reference>
<dbReference type="Proteomes" id="UP000292209">
    <property type="component" value="Unassembled WGS sequence"/>
</dbReference>
<protein>
    <submittedName>
        <fullName evidence="1">Uncharacterized protein</fullName>
    </submittedName>
</protein>
<evidence type="ECO:0000313" key="2">
    <source>
        <dbReference type="Proteomes" id="UP000292209"/>
    </source>
</evidence>
<dbReference type="AlphaFoldDB" id="A0A4Q7P7S5"/>
<accession>A0A4Q7P7S5</accession>
<name>A0A4Q7P7S5_9BACT</name>
<keyword evidence="2" id="KW-1185">Reference proteome</keyword>
<sequence>MKTTTFRFPKTVMAIAGAAALVVTTGFISSEATEVVEEAEELFVEMEEEAFLGTTYRDLQCGARGGNCLPTFCCVTPPKE</sequence>
<comment type="caution">
    <text evidence="1">The sequence shown here is derived from an EMBL/GenBank/DDBJ whole genome shotgun (WGS) entry which is preliminary data.</text>
</comment>
<dbReference type="RefSeq" id="WP_130275105.1">
    <property type="nucleotide sequence ID" value="NZ_SGXG01000001.1"/>
</dbReference>
<dbReference type="OrthoDB" id="9927083at2"/>
<organism evidence="1 2">
    <name type="scientific">Cecembia calidifontis</name>
    <dbReference type="NCBI Taxonomy" id="1187080"/>
    <lineage>
        <taxon>Bacteria</taxon>
        <taxon>Pseudomonadati</taxon>
        <taxon>Bacteroidota</taxon>
        <taxon>Cytophagia</taxon>
        <taxon>Cytophagales</taxon>
        <taxon>Cyclobacteriaceae</taxon>
        <taxon>Cecembia</taxon>
    </lineage>
</organism>